<evidence type="ECO:0000313" key="2">
    <source>
        <dbReference type="Proteomes" id="UP000499080"/>
    </source>
</evidence>
<protein>
    <submittedName>
        <fullName evidence="1">Uncharacterized protein</fullName>
    </submittedName>
</protein>
<organism evidence="1 2">
    <name type="scientific">Araneus ventricosus</name>
    <name type="common">Orbweaver spider</name>
    <name type="synonym">Epeira ventricosa</name>
    <dbReference type="NCBI Taxonomy" id="182803"/>
    <lineage>
        <taxon>Eukaryota</taxon>
        <taxon>Metazoa</taxon>
        <taxon>Ecdysozoa</taxon>
        <taxon>Arthropoda</taxon>
        <taxon>Chelicerata</taxon>
        <taxon>Arachnida</taxon>
        <taxon>Araneae</taxon>
        <taxon>Araneomorphae</taxon>
        <taxon>Entelegynae</taxon>
        <taxon>Araneoidea</taxon>
        <taxon>Araneidae</taxon>
        <taxon>Araneus</taxon>
    </lineage>
</organism>
<dbReference type="EMBL" id="BGPR01023983">
    <property type="protein sequence ID" value="GBN91626.1"/>
    <property type="molecule type" value="Genomic_DNA"/>
</dbReference>
<dbReference type="Proteomes" id="UP000499080">
    <property type="component" value="Unassembled WGS sequence"/>
</dbReference>
<dbReference type="AlphaFoldDB" id="A0A4Y2SWE6"/>
<accession>A0A4Y2SWE6</accession>
<gene>
    <name evidence="1" type="ORF">AVEN_167652_1</name>
</gene>
<comment type="caution">
    <text evidence="1">The sequence shown here is derived from an EMBL/GenBank/DDBJ whole genome shotgun (WGS) entry which is preliminary data.</text>
</comment>
<keyword evidence="2" id="KW-1185">Reference proteome</keyword>
<sequence length="133" mass="15034">MERAAPDCNPQGKREPAYLYGNFSATCLRYPPKGRYNPALIRTLTMKLLIWVAIINKGSFQFSLVILTSHLETTQGLFWGGTRNFELSQMTRTTPELVPLSPNFRTIPAGECLTHDVRFNMHQAHIHDGSSVK</sequence>
<reference evidence="1 2" key="1">
    <citation type="journal article" date="2019" name="Sci. Rep.">
        <title>Orb-weaving spider Araneus ventricosus genome elucidates the spidroin gene catalogue.</title>
        <authorList>
            <person name="Kono N."/>
            <person name="Nakamura H."/>
            <person name="Ohtoshi R."/>
            <person name="Moran D.A.P."/>
            <person name="Shinohara A."/>
            <person name="Yoshida Y."/>
            <person name="Fujiwara M."/>
            <person name="Mori M."/>
            <person name="Tomita M."/>
            <person name="Arakawa K."/>
        </authorList>
    </citation>
    <scope>NUCLEOTIDE SEQUENCE [LARGE SCALE GENOMIC DNA]</scope>
</reference>
<name>A0A4Y2SWE6_ARAVE</name>
<proteinExistence type="predicted"/>
<evidence type="ECO:0000313" key="1">
    <source>
        <dbReference type="EMBL" id="GBN91626.1"/>
    </source>
</evidence>